<sequence length="316" mass="35796">MKKRNFCVLAAVMLLLTGCGNKTREQLESDRDAGITYMDQAQYEQAVTSFESAYALCDEKMPETKTDISLYEAACQMKLEDYESVKNTCTRILELGENAEAYYMRGVAFLKLGDTDAAKADFDGAAVMEPNDYEMFLNIYQQYEAINQSAVGDQYLQQVLNNESTGLEDDYQKGSIYYYLGDYEKAATALARPVEAKKEDAMRLMGQVYLAQGDTQSAWVVYQQYKETFGETAESYNGIALCDIADGDYDTALQDIQQGLSLDVSDSSKRDLLYNEIVVYEKKMDFATAKQKAEEFMQLYPDDEAGQKEYDFLITR</sequence>
<feature type="repeat" description="TPR" evidence="5">
    <location>
        <begin position="99"/>
        <end position="132"/>
    </location>
</feature>
<gene>
    <name evidence="6" type="ORF">H8716_08150</name>
</gene>
<protein>
    <recommendedName>
        <fullName evidence="2">peptidylprolyl isomerase</fullName>
        <ecNumber evidence="2">5.2.1.8</ecNumber>
    </recommendedName>
</protein>
<comment type="catalytic activity">
    <reaction evidence="1">
        <text>[protein]-peptidylproline (omega=180) = [protein]-peptidylproline (omega=0)</text>
        <dbReference type="Rhea" id="RHEA:16237"/>
        <dbReference type="Rhea" id="RHEA-COMP:10747"/>
        <dbReference type="Rhea" id="RHEA-COMP:10748"/>
        <dbReference type="ChEBI" id="CHEBI:83833"/>
        <dbReference type="ChEBI" id="CHEBI:83834"/>
        <dbReference type="EC" id="5.2.1.8"/>
    </reaction>
</comment>
<dbReference type="EMBL" id="JACRSZ010000007">
    <property type="protein sequence ID" value="MBC8573052.1"/>
    <property type="molecule type" value="Genomic_DNA"/>
</dbReference>
<dbReference type="PANTHER" id="PTHR46512:SF9">
    <property type="entry name" value="PEPTIDYLPROLYL ISOMERASE"/>
    <property type="match status" value="1"/>
</dbReference>
<evidence type="ECO:0000256" key="3">
    <source>
        <dbReference type="ARBA" id="ARBA00023110"/>
    </source>
</evidence>
<dbReference type="Gene3D" id="1.25.40.10">
    <property type="entry name" value="Tetratricopeptide repeat domain"/>
    <property type="match status" value="2"/>
</dbReference>
<dbReference type="SUPFAM" id="SSF48452">
    <property type="entry name" value="TPR-like"/>
    <property type="match status" value="1"/>
</dbReference>
<name>A0ABR7N9H7_9FIRM</name>
<dbReference type="PROSITE" id="PS51257">
    <property type="entry name" value="PROKAR_LIPOPROTEIN"/>
    <property type="match status" value="1"/>
</dbReference>
<accession>A0ABR7N9H7</accession>
<dbReference type="InterPro" id="IPR011990">
    <property type="entry name" value="TPR-like_helical_dom_sf"/>
</dbReference>
<dbReference type="EC" id="5.2.1.8" evidence="2"/>
<keyword evidence="7" id="KW-1185">Reference proteome</keyword>
<dbReference type="PROSITE" id="PS50005">
    <property type="entry name" value="TPR"/>
    <property type="match status" value="1"/>
</dbReference>
<keyword evidence="5" id="KW-0802">TPR repeat</keyword>
<evidence type="ECO:0000256" key="5">
    <source>
        <dbReference type="PROSITE-ProRule" id="PRU00339"/>
    </source>
</evidence>
<evidence type="ECO:0000313" key="7">
    <source>
        <dbReference type="Proteomes" id="UP000657421"/>
    </source>
</evidence>
<keyword evidence="3" id="KW-0697">Rotamase</keyword>
<dbReference type="RefSeq" id="WP_249308081.1">
    <property type="nucleotide sequence ID" value="NZ_JACRSZ010000007.1"/>
</dbReference>
<dbReference type="Pfam" id="PF04733">
    <property type="entry name" value="Coatomer_E"/>
    <property type="match status" value="1"/>
</dbReference>
<proteinExistence type="predicted"/>
<dbReference type="Proteomes" id="UP000657421">
    <property type="component" value="Unassembled WGS sequence"/>
</dbReference>
<organism evidence="6 7">
    <name type="scientific">Jingyaoa shaoxingensis</name>
    <dbReference type="NCBI Taxonomy" id="2763671"/>
    <lineage>
        <taxon>Bacteria</taxon>
        <taxon>Bacillati</taxon>
        <taxon>Bacillota</taxon>
        <taxon>Clostridia</taxon>
        <taxon>Lachnospirales</taxon>
        <taxon>Lachnospiraceae</taxon>
        <taxon>Jingyaoa</taxon>
    </lineage>
</organism>
<dbReference type="PANTHER" id="PTHR46512">
    <property type="entry name" value="PEPTIDYLPROLYL ISOMERASE"/>
    <property type="match status" value="1"/>
</dbReference>
<evidence type="ECO:0000256" key="4">
    <source>
        <dbReference type="ARBA" id="ARBA00023235"/>
    </source>
</evidence>
<dbReference type="SMART" id="SM00028">
    <property type="entry name" value="TPR"/>
    <property type="match status" value="5"/>
</dbReference>
<dbReference type="Pfam" id="PF13181">
    <property type="entry name" value="TPR_8"/>
    <property type="match status" value="2"/>
</dbReference>
<keyword evidence="4" id="KW-0413">Isomerase</keyword>
<evidence type="ECO:0000256" key="1">
    <source>
        <dbReference type="ARBA" id="ARBA00000971"/>
    </source>
</evidence>
<comment type="caution">
    <text evidence="6">The sequence shown here is derived from an EMBL/GenBank/DDBJ whole genome shotgun (WGS) entry which is preliminary data.</text>
</comment>
<evidence type="ECO:0000256" key="2">
    <source>
        <dbReference type="ARBA" id="ARBA00013194"/>
    </source>
</evidence>
<dbReference type="InterPro" id="IPR050754">
    <property type="entry name" value="FKBP4/5/8-like"/>
</dbReference>
<dbReference type="InterPro" id="IPR019734">
    <property type="entry name" value="TPR_rpt"/>
</dbReference>
<reference evidence="6 7" key="1">
    <citation type="submission" date="2020-08" db="EMBL/GenBank/DDBJ databases">
        <title>Genome public.</title>
        <authorList>
            <person name="Liu C."/>
            <person name="Sun Q."/>
        </authorList>
    </citation>
    <scope>NUCLEOTIDE SEQUENCE [LARGE SCALE GENOMIC DNA]</scope>
    <source>
        <strain evidence="6 7">NSJ-46</strain>
    </source>
</reference>
<evidence type="ECO:0000313" key="6">
    <source>
        <dbReference type="EMBL" id="MBC8573052.1"/>
    </source>
</evidence>